<protein>
    <submittedName>
        <fullName evidence="2">Uncharacterized protein</fullName>
    </submittedName>
</protein>
<evidence type="ECO:0000256" key="1">
    <source>
        <dbReference type="SAM" id="MobiDB-lite"/>
    </source>
</evidence>
<reference evidence="3" key="1">
    <citation type="journal article" date="2017" name="Nat. Ecol. Evol.">
        <title>Genome expansion and lineage-specific genetic innovations in the forest pathogenic fungi Armillaria.</title>
        <authorList>
            <person name="Sipos G."/>
            <person name="Prasanna A.N."/>
            <person name="Walter M.C."/>
            <person name="O'Connor E."/>
            <person name="Balint B."/>
            <person name="Krizsan K."/>
            <person name="Kiss B."/>
            <person name="Hess J."/>
            <person name="Varga T."/>
            <person name="Slot J."/>
            <person name="Riley R."/>
            <person name="Boka B."/>
            <person name="Rigling D."/>
            <person name="Barry K."/>
            <person name="Lee J."/>
            <person name="Mihaltcheva S."/>
            <person name="LaButti K."/>
            <person name="Lipzen A."/>
            <person name="Waldron R."/>
            <person name="Moloney N.M."/>
            <person name="Sperisen C."/>
            <person name="Kredics L."/>
            <person name="Vagvoelgyi C."/>
            <person name="Patrignani A."/>
            <person name="Fitzpatrick D."/>
            <person name="Nagy I."/>
            <person name="Doyle S."/>
            <person name="Anderson J.B."/>
            <person name="Grigoriev I.V."/>
            <person name="Gueldener U."/>
            <person name="Muensterkoetter M."/>
            <person name="Nagy L.G."/>
        </authorList>
    </citation>
    <scope>NUCLEOTIDE SEQUENCE [LARGE SCALE GENOMIC DNA]</scope>
    <source>
        <strain evidence="3">Ar21-2</strain>
    </source>
</reference>
<dbReference type="Proteomes" id="UP000217790">
    <property type="component" value="Unassembled WGS sequence"/>
</dbReference>
<accession>A0A2H3DQH7</accession>
<gene>
    <name evidence="2" type="ORF">ARMGADRAFT_331616</name>
</gene>
<name>A0A2H3DQH7_ARMGA</name>
<proteinExistence type="predicted"/>
<evidence type="ECO:0000313" key="2">
    <source>
        <dbReference type="EMBL" id="PBK89706.1"/>
    </source>
</evidence>
<organism evidence="2 3">
    <name type="scientific">Armillaria gallica</name>
    <name type="common">Bulbous honey fungus</name>
    <name type="synonym">Armillaria bulbosa</name>
    <dbReference type="NCBI Taxonomy" id="47427"/>
    <lineage>
        <taxon>Eukaryota</taxon>
        <taxon>Fungi</taxon>
        <taxon>Dikarya</taxon>
        <taxon>Basidiomycota</taxon>
        <taxon>Agaricomycotina</taxon>
        <taxon>Agaricomycetes</taxon>
        <taxon>Agaricomycetidae</taxon>
        <taxon>Agaricales</taxon>
        <taxon>Marasmiineae</taxon>
        <taxon>Physalacriaceae</taxon>
        <taxon>Armillaria</taxon>
    </lineage>
</organism>
<keyword evidence="3" id="KW-1185">Reference proteome</keyword>
<dbReference type="AlphaFoldDB" id="A0A2H3DQH7"/>
<dbReference type="OrthoDB" id="2538110at2759"/>
<evidence type="ECO:0000313" key="3">
    <source>
        <dbReference type="Proteomes" id="UP000217790"/>
    </source>
</evidence>
<feature type="compositionally biased region" description="Basic and acidic residues" evidence="1">
    <location>
        <begin position="39"/>
        <end position="54"/>
    </location>
</feature>
<sequence length="137" mass="15426">MTRMTHRQHSFARHGGIGYCRSRYFCPFSSTTIIMSDSQGRECDLKQRQGSKHEEDEDEETSPAPSRSSLFKRVAFLIFVGLADFSQNHHHPVDTPRAFLLLDSHLIGAGFAMSQVVQAALISLDGLQNNWMTLQGE</sequence>
<dbReference type="InParanoid" id="A0A2H3DQH7"/>
<feature type="region of interest" description="Disordered" evidence="1">
    <location>
        <begin position="38"/>
        <end position="67"/>
    </location>
</feature>
<dbReference type="EMBL" id="KZ293668">
    <property type="protein sequence ID" value="PBK89706.1"/>
    <property type="molecule type" value="Genomic_DNA"/>
</dbReference>